<evidence type="ECO:0000313" key="3">
    <source>
        <dbReference type="EMBL" id="AEP29546.1"/>
    </source>
</evidence>
<dbReference type="Pfam" id="PF03413">
    <property type="entry name" value="PepSY"/>
    <property type="match status" value="1"/>
</dbReference>
<accession>G4QL75</accession>
<keyword evidence="4" id="KW-1185">Reference proteome</keyword>
<evidence type="ECO:0000313" key="4">
    <source>
        <dbReference type="Proteomes" id="UP000009282"/>
    </source>
</evidence>
<dbReference type="EMBL" id="CP003060">
    <property type="protein sequence ID" value="AEP29546.1"/>
    <property type="molecule type" value="Genomic_DNA"/>
</dbReference>
<dbReference type="Gene3D" id="3.10.450.40">
    <property type="match status" value="1"/>
</dbReference>
<dbReference type="AlphaFoldDB" id="G4QL75"/>
<dbReference type="KEGG" id="gni:GNIT_1427"/>
<evidence type="ECO:0000256" key="1">
    <source>
        <dbReference type="SAM" id="SignalP"/>
    </source>
</evidence>
<reference evidence="3 4" key="1">
    <citation type="journal article" date="2011" name="J. Bacteriol.">
        <title>Complete genome sequence of seawater bacterium Glaciecola nitratireducens FR1064T.</title>
        <authorList>
            <person name="Bian F."/>
            <person name="Qin Q.L."/>
            <person name="Xie B.B."/>
            <person name="Shu Y.L."/>
            <person name="Zhang X.Y."/>
            <person name="Yu Y."/>
            <person name="Chen B."/>
            <person name="Chen X.L."/>
            <person name="Zhou B.C."/>
            <person name="Zhang Y.Z."/>
        </authorList>
    </citation>
    <scope>NUCLEOTIDE SEQUENCE [LARGE SCALE GENOMIC DNA]</scope>
    <source>
        <strain evidence="4">JCM 12485 / KCTC 12276 / FR1064</strain>
    </source>
</reference>
<feature type="signal peptide" evidence="1">
    <location>
        <begin position="1"/>
        <end position="27"/>
    </location>
</feature>
<dbReference type="OrthoDB" id="5772592at2"/>
<dbReference type="Proteomes" id="UP000009282">
    <property type="component" value="Chromosome"/>
</dbReference>
<sequence length="88" mass="9665">MTTLRSVFLAFTLVFASQMIVAPIAVAKDKKEQPKISKSQAAQRAQQAYAGKVLKVESRGNVYRVKIHQASGRVVYVTVDATTGKVRQ</sequence>
<protein>
    <submittedName>
        <fullName evidence="3">Propeptide, PepSY amd peptidase M4</fullName>
    </submittedName>
</protein>
<evidence type="ECO:0000259" key="2">
    <source>
        <dbReference type="Pfam" id="PF03413"/>
    </source>
</evidence>
<gene>
    <name evidence="3" type="ordered locus">GNIT_1427</name>
</gene>
<dbReference type="InterPro" id="IPR025711">
    <property type="entry name" value="PepSY"/>
</dbReference>
<dbReference type="RefSeq" id="WP_014108420.1">
    <property type="nucleotide sequence ID" value="NC_016041.1"/>
</dbReference>
<keyword evidence="1" id="KW-0732">Signal</keyword>
<name>G4QL75_GLANF</name>
<feature type="domain" description="PepSY" evidence="2">
    <location>
        <begin position="35"/>
        <end position="86"/>
    </location>
</feature>
<organism evidence="3 4">
    <name type="scientific">Glaciecola nitratireducens (strain JCM 12485 / KCTC 12276 / FR1064)</name>
    <dbReference type="NCBI Taxonomy" id="1085623"/>
    <lineage>
        <taxon>Bacteria</taxon>
        <taxon>Pseudomonadati</taxon>
        <taxon>Pseudomonadota</taxon>
        <taxon>Gammaproteobacteria</taxon>
        <taxon>Alteromonadales</taxon>
        <taxon>Alteromonadaceae</taxon>
        <taxon>Brumicola</taxon>
    </lineage>
</organism>
<proteinExistence type="predicted"/>
<dbReference type="STRING" id="1085623.GNIT_1427"/>
<dbReference type="HOGENOM" id="CLU_188874_0_0_6"/>
<feature type="chain" id="PRO_5003467377" evidence="1">
    <location>
        <begin position="28"/>
        <end position="88"/>
    </location>
</feature>